<keyword evidence="4" id="KW-0564">Palmitate</keyword>
<comment type="caution">
    <text evidence="8">The sequence shown here is derived from an EMBL/GenBank/DDBJ whole genome shotgun (WGS) entry which is preliminary data.</text>
</comment>
<dbReference type="SUPFAM" id="SSF53850">
    <property type="entry name" value="Periplasmic binding protein-like II"/>
    <property type="match status" value="1"/>
</dbReference>
<evidence type="ECO:0000256" key="4">
    <source>
        <dbReference type="ARBA" id="ARBA00023139"/>
    </source>
</evidence>
<evidence type="ECO:0000256" key="1">
    <source>
        <dbReference type="ARBA" id="ARBA00022475"/>
    </source>
</evidence>
<feature type="chain" id="PRO_5045553623" description="ABC transporter substrate-binding protein" evidence="7">
    <location>
        <begin position="30"/>
        <end position="570"/>
    </location>
</feature>
<dbReference type="PANTHER" id="PTHR43649:SF33">
    <property type="entry name" value="POLYGALACTURONAN_RHAMNOGALACTURONAN-BINDING PROTEIN YTCQ"/>
    <property type="match status" value="1"/>
</dbReference>
<name>A0ABQ1ZWE5_9BACL</name>
<reference evidence="9" key="1">
    <citation type="journal article" date="2019" name="Int. J. Syst. Evol. Microbiol.">
        <title>The Global Catalogue of Microorganisms (GCM) 10K type strain sequencing project: providing services to taxonomists for standard genome sequencing and annotation.</title>
        <authorList>
            <consortium name="The Broad Institute Genomics Platform"/>
            <consortium name="The Broad Institute Genome Sequencing Center for Infectious Disease"/>
            <person name="Wu L."/>
            <person name="Ma J."/>
        </authorList>
    </citation>
    <scope>NUCLEOTIDE SEQUENCE [LARGE SCALE GENOMIC DNA]</scope>
    <source>
        <strain evidence="9">CCM 8702</strain>
    </source>
</reference>
<evidence type="ECO:0000256" key="2">
    <source>
        <dbReference type="ARBA" id="ARBA00022729"/>
    </source>
</evidence>
<feature type="signal peptide" evidence="7">
    <location>
        <begin position="1"/>
        <end position="29"/>
    </location>
</feature>
<gene>
    <name evidence="8" type="ORF">GCM10007362_24850</name>
</gene>
<evidence type="ECO:0000256" key="3">
    <source>
        <dbReference type="ARBA" id="ARBA00023136"/>
    </source>
</evidence>
<keyword evidence="5" id="KW-0449">Lipoprotein</keyword>
<evidence type="ECO:0000256" key="5">
    <source>
        <dbReference type="ARBA" id="ARBA00023288"/>
    </source>
</evidence>
<evidence type="ECO:0000256" key="7">
    <source>
        <dbReference type="SAM" id="SignalP"/>
    </source>
</evidence>
<dbReference type="CDD" id="cd13580">
    <property type="entry name" value="PBP2_AlgQ_like_1"/>
    <property type="match status" value="1"/>
</dbReference>
<dbReference type="RefSeq" id="WP_172243792.1">
    <property type="nucleotide sequence ID" value="NZ_BMDD01000003.1"/>
</dbReference>
<feature type="compositionally biased region" description="Low complexity" evidence="6">
    <location>
        <begin position="23"/>
        <end position="32"/>
    </location>
</feature>
<evidence type="ECO:0000313" key="8">
    <source>
        <dbReference type="EMBL" id="GGH78889.1"/>
    </source>
</evidence>
<evidence type="ECO:0000313" key="9">
    <source>
        <dbReference type="Proteomes" id="UP000605427"/>
    </source>
</evidence>
<dbReference type="EMBL" id="BMDD01000003">
    <property type="protein sequence ID" value="GGH78889.1"/>
    <property type="molecule type" value="Genomic_DNA"/>
</dbReference>
<keyword evidence="9" id="KW-1185">Reference proteome</keyword>
<dbReference type="InterPro" id="IPR006059">
    <property type="entry name" value="SBP"/>
</dbReference>
<dbReference type="PROSITE" id="PS51257">
    <property type="entry name" value="PROKAR_LIPOPROTEIN"/>
    <property type="match status" value="1"/>
</dbReference>
<evidence type="ECO:0008006" key="10">
    <source>
        <dbReference type="Google" id="ProtNLM"/>
    </source>
</evidence>
<feature type="region of interest" description="Disordered" evidence="6">
    <location>
        <begin position="23"/>
        <end position="52"/>
    </location>
</feature>
<proteinExistence type="predicted"/>
<keyword evidence="3" id="KW-0472">Membrane</keyword>
<dbReference type="PANTHER" id="PTHR43649">
    <property type="entry name" value="ARABINOSE-BINDING PROTEIN-RELATED"/>
    <property type="match status" value="1"/>
</dbReference>
<dbReference type="Pfam" id="PF01547">
    <property type="entry name" value="SBP_bac_1"/>
    <property type="match status" value="1"/>
</dbReference>
<dbReference type="Proteomes" id="UP000605427">
    <property type="component" value="Unassembled WGS sequence"/>
</dbReference>
<accession>A0ABQ1ZWE5</accession>
<keyword evidence="2 7" id="KW-0732">Signal</keyword>
<sequence length="570" mass="62876">MKRKVKAACVVALSAVLALGACSSGSETATEPTTEEEQTQSTEPADPYGSYEEPMTISIGMQVDPTDKDLPAGDTPLDNQYTRQIEEALNIKVEHAFTASAANMRQKISLAIASNDLPDAMVVNAVELRQMVAAGQLADLTQVYERYASPEIKDIIDKTDGAALKSVTFDGKMYAIPGVQADADGIHIMWIRQDWLDKLGLEPPKSMEELATVARAFVEEDPDGNGSADTIGISGPQSGDGKMYANFLESKNNLYGFDAIFSAYGAFPGYWLDDGSGKPVYGSTLPETKEALSGLRDLYAQGLIDPEMAVREASDEPIINGKSGIFFAPWWMGYGPLTNAVKNDPEADWQAYALPLDADGAFRPHAATPSTEFVVVRKDYANPEVPMKMLNNLFKNEMENTFDPSKGGPGFYPLRVVFAPSDEIEFTNKAIKEVLAGTKTKEDYVNDRPYKLLPSDLENITKIKQEPYDDWSIGTWTPDADWGAWTRAYSIMVGGNPIVDTEMERINSLIYEQTPLMESRWVNLKKMEDEMFLKIVMGVAPVESFDQFVEDWKRQGGEQITNEVAEAIQQ</sequence>
<dbReference type="InterPro" id="IPR050490">
    <property type="entry name" value="Bact_solute-bd_prot1"/>
</dbReference>
<keyword evidence="1" id="KW-1003">Cell membrane</keyword>
<evidence type="ECO:0000256" key="6">
    <source>
        <dbReference type="SAM" id="MobiDB-lite"/>
    </source>
</evidence>
<organism evidence="8 9">
    <name type="scientific">Saccharibacillus endophyticus</name>
    <dbReference type="NCBI Taxonomy" id="2060666"/>
    <lineage>
        <taxon>Bacteria</taxon>
        <taxon>Bacillati</taxon>
        <taxon>Bacillota</taxon>
        <taxon>Bacilli</taxon>
        <taxon>Bacillales</taxon>
        <taxon>Paenibacillaceae</taxon>
        <taxon>Saccharibacillus</taxon>
    </lineage>
</organism>
<dbReference type="Gene3D" id="3.40.190.10">
    <property type="entry name" value="Periplasmic binding protein-like II"/>
    <property type="match status" value="3"/>
</dbReference>
<protein>
    <recommendedName>
        <fullName evidence="10">ABC transporter substrate-binding protein</fullName>
    </recommendedName>
</protein>